<gene>
    <name evidence="3" type="ORF">AACH06_24080</name>
</gene>
<dbReference type="EMBL" id="JBBUTG010000022">
    <property type="protein sequence ID" value="MEK8033916.1"/>
    <property type="molecule type" value="Genomic_DNA"/>
</dbReference>
<feature type="domain" description="Rhodanese" evidence="2">
    <location>
        <begin position="279"/>
        <end position="382"/>
    </location>
</feature>
<reference evidence="3 4" key="1">
    <citation type="submission" date="2024-04" db="EMBL/GenBank/DDBJ databases">
        <title>Novel species of the genus Ideonella isolated from streams.</title>
        <authorList>
            <person name="Lu H."/>
        </authorList>
    </citation>
    <scope>NUCLEOTIDE SEQUENCE [LARGE SCALE GENOMIC DNA]</scope>
    <source>
        <strain evidence="3 4">DXS29W</strain>
    </source>
</reference>
<evidence type="ECO:0000313" key="3">
    <source>
        <dbReference type="EMBL" id="MEK8033916.1"/>
    </source>
</evidence>
<organism evidence="3 4">
    <name type="scientific">Ideonella lacteola</name>
    <dbReference type="NCBI Taxonomy" id="2984193"/>
    <lineage>
        <taxon>Bacteria</taxon>
        <taxon>Pseudomonadati</taxon>
        <taxon>Pseudomonadota</taxon>
        <taxon>Betaproteobacteria</taxon>
        <taxon>Burkholderiales</taxon>
        <taxon>Sphaerotilaceae</taxon>
        <taxon>Ideonella</taxon>
    </lineage>
</organism>
<evidence type="ECO:0000256" key="1">
    <source>
        <dbReference type="SAM" id="SignalP"/>
    </source>
</evidence>
<comment type="caution">
    <text evidence="3">The sequence shown here is derived from an EMBL/GenBank/DDBJ whole genome shotgun (WGS) entry which is preliminary data.</text>
</comment>
<dbReference type="Proteomes" id="UP001371218">
    <property type="component" value="Unassembled WGS sequence"/>
</dbReference>
<dbReference type="PANTHER" id="PTHR44086:SF10">
    <property type="entry name" value="THIOSULFATE SULFURTRANSFERASE_RHODANESE-LIKE DOMAIN-CONTAINING PROTEIN 3"/>
    <property type="match status" value="1"/>
</dbReference>
<keyword evidence="4" id="KW-1185">Reference proteome</keyword>
<protein>
    <submittedName>
        <fullName evidence="3">Rhodanese-like domain-containing protein</fullName>
    </submittedName>
</protein>
<dbReference type="Pfam" id="PF12974">
    <property type="entry name" value="Phosphonate-bd"/>
    <property type="match status" value="1"/>
</dbReference>
<dbReference type="PROSITE" id="PS50206">
    <property type="entry name" value="RHODANESE_3"/>
    <property type="match status" value="1"/>
</dbReference>
<dbReference type="SUPFAM" id="SSF53850">
    <property type="entry name" value="Periplasmic binding protein-like II"/>
    <property type="match status" value="1"/>
</dbReference>
<dbReference type="Gene3D" id="3.40.250.10">
    <property type="entry name" value="Rhodanese-like domain"/>
    <property type="match status" value="1"/>
</dbReference>
<dbReference type="Pfam" id="PF00581">
    <property type="entry name" value="Rhodanese"/>
    <property type="match status" value="1"/>
</dbReference>
<dbReference type="CDD" id="cd00158">
    <property type="entry name" value="RHOD"/>
    <property type="match status" value="1"/>
</dbReference>
<dbReference type="InterPro" id="IPR001763">
    <property type="entry name" value="Rhodanese-like_dom"/>
</dbReference>
<dbReference type="InterPro" id="IPR036873">
    <property type="entry name" value="Rhodanese-like_dom_sf"/>
</dbReference>
<dbReference type="RefSeq" id="WP_341428341.1">
    <property type="nucleotide sequence ID" value="NZ_JBBUTG010000022.1"/>
</dbReference>
<dbReference type="PANTHER" id="PTHR44086">
    <property type="entry name" value="THIOSULFATE SULFURTRANSFERASE RDL2, MITOCHONDRIAL-RELATED"/>
    <property type="match status" value="1"/>
</dbReference>
<proteinExistence type="predicted"/>
<feature type="signal peptide" evidence="1">
    <location>
        <begin position="1"/>
        <end position="22"/>
    </location>
</feature>
<dbReference type="SMART" id="SM00450">
    <property type="entry name" value="RHOD"/>
    <property type="match status" value="1"/>
</dbReference>
<dbReference type="PROSITE" id="PS00380">
    <property type="entry name" value="RHODANESE_1"/>
    <property type="match status" value="1"/>
</dbReference>
<name>A0ABU9BVS3_9BURK</name>
<evidence type="ECO:0000313" key="4">
    <source>
        <dbReference type="Proteomes" id="UP001371218"/>
    </source>
</evidence>
<accession>A0ABU9BVS3</accession>
<sequence>MKTLAGAVVCAVAVLAPMRSWADLSAVVAIEPTARKTGLMLSRYATEAKLGKLLGQPVKVATSEDMTDVMRATRSGGYDVFIAPAQVAASALAHGYELVGSTDPNEQYVLVGRAALQSTADVKQGRIYLPQQDSIYTYMARGMLTASGLSLRDLRSVEYARYPVAGLTAVSLGLSDVTVVRREDWEAWQRDNPTAAKILASSGSVPGGFSVAVKKDLPADVRAKLAKWFADPPGESGLRPAAHQAALTQYQAVAQLGTFTPTQLPGATVVTAAQVQELVAKGAVVVDTRNEREYESKHIPGAVFVPYHEKSLKDVVYEASADDFSALSKLDPSKPTIFHCNGAECWKSYKASRAAIAKGFKQVYWFRGGMPEWESARLPVERDVQVAKR</sequence>
<dbReference type="Gene3D" id="3.40.190.10">
    <property type="entry name" value="Periplasmic binding protein-like II"/>
    <property type="match status" value="2"/>
</dbReference>
<dbReference type="InterPro" id="IPR001307">
    <property type="entry name" value="Thiosulphate_STrfase_CS"/>
</dbReference>
<keyword evidence="1" id="KW-0732">Signal</keyword>
<feature type="chain" id="PRO_5047142437" evidence="1">
    <location>
        <begin position="23"/>
        <end position="389"/>
    </location>
</feature>
<dbReference type="SUPFAM" id="SSF52821">
    <property type="entry name" value="Rhodanese/Cell cycle control phosphatase"/>
    <property type="match status" value="1"/>
</dbReference>
<evidence type="ECO:0000259" key="2">
    <source>
        <dbReference type="PROSITE" id="PS50206"/>
    </source>
</evidence>